<keyword evidence="1" id="KW-0472">Membrane</keyword>
<dbReference type="RefSeq" id="WP_244719646.1">
    <property type="nucleotide sequence ID" value="NZ_CP095072.1"/>
</dbReference>
<keyword evidence="3" id="KW-1185">Reference proteome</keyword>
<feature type="transmembrane region" description="Helical" evidence="1">
    <location>
        <begin position="64"/>
        <end position="82"/>
    </location>
</feature>
<accession>A0ABY4EXX9</accession>
<keyword evidence="1" id="KW-0812">Transmembrane</keyword>
<feature type="transmembrane region" description="Helical" evidence="1">
    <location>
        <begin position="123"/>
        <end position="144"/>
    </location>
</feature>
<reference evidence="2 3" key="1">
    <citation type="submission" date="2022-04" db="EMBL/GenBank/DDBJ databases">
        <title>Gracilibacillus sp. isolated from saltern.</title>
        <authorList>
            <person name="Won M."/>
            <person name="Lee C.-M."/>
            <person name="Woen H.-Y."/>
            <person name="Kwon S.-W."/>
        </authorList>
    </citation>
    <scope>NUCLEOTIDE SEQUENCE [LARGE SCALE GENOMIC DNA]</scope>
    <source>
        <strain evidence="2 3">SSWR10-1</strain>
    </source>
</reference>
<name>A0ABY4EXX9_9BACI</name>
<protein>
    <submittedName>
        <fullName evidence="2">Uncharacterized protein</fullName>
    </submittedName>
</protein>
<feature type="transmembrane region" description="Helical" evidence="1">
    <location>
        <begin position="94"/>
        <end position="117"/>
    </location>
</feature>
<proteinExistence type="predicted"/>
<keyword evidence="1" id="KW-1133">Transmembrane helix</keyword>
<gene>
    <name evidence="2" type="ORF">MUN88_00660</name>
</gene>
<dbReference type="Proteomes" id="UP000831782">
    <property type="component" value="Chromosome"/>
</dbReference>
<evidence type="ECO:0000256" key="1">
    <source>
        <dbReference type="SAM" id="Phobius"/>
    </source>
</evidence>
<evidence type="ECO:0000313" key="3">
    <source>
        <dbReference type="Proteomes" id="UP000831782"/>
    </source>
</evidence>
<evidence type="ECO:0000313" key="2">
    <source>
        <dbReference type="EMBL" id="UOQ48708.1"/>
    </source>
</evidence>
<organism evidence="2 3">
    <name type="scientific">Gracilibacillus caseinilyticus</name>
    <dbReference type="NCBI Taxonomy" id="2932256"/>
    <lineage>
        <taxon>Bacteria</taxon>
        <taxon>Bacillati</taxon>
        <taxon>Bacillota</taxon>
        <taxon>Bacilli</taxon>
        <taxon>Bacillales</taxon>
        <taxon>Bacillaceae</taxon>
        <taxon>Gracilibacillus</taxon>
    </lineage>
</organism>
<sequence>MKVAEVLFWSIALPGFGQILNGKLVKGIILIGLEMIINVQAHINDIIIYSFYGQIDLAIETADFQWLMFYPCLYFFAIWDAYKDAGGGNKPFAFFPFVCCAYSVTIGTIFSSSFTLFDVLVGPIWLPILSVLPGLLLGLLLQMIMTKITSTKLK</sequence>
<dbReference type="EMBL" id="CP095072">
    <property type="protein sequence ID" value="UOQ48708.1"/>
    <property type="molecule type" value="Genomic_DNA"/>
</dbReference>